<keyword evidence="2" id="KW-1185">Reference proteome</keyword>
<evidence type="ECO:0008006" key="3">
    <source>
        <dbReference type="Google" id="ProtNLM"/>
    </source>
</evidence>
<reference evidence="2" key="1">
    <citation type="submission" date="2017-08" db="EMBL/GenBank/DDBJ databases">
        <authorList>
            <person name="Varghese N."/>
            <person name="Submissions S."/>
        </authorList>
    </citation>
    <scope>NUCLEOTIDE SEQUENCE [LARGE SCALE GENOMIC DNA]</scope>
    <source>
        <strain evidence="2">USBA17B2</strain>
    </source>
</reference>
<organism evidence="1 2">
    <name type="scientific">Ornithinimicrobium cerasi</name>
    <dbReference type="NCBI Taxonomy" id="2248773"/>
    <lineage>
        <taxon>Bacteria</taxon>
        <taxon>Bacillati</taxon>
        <taxon>Actinomycetota</taxon>
        <taxon>Actinomycetes</taxon>
        <taxon>Micrococcales</taxon>
        <taxon>Ornithinimicrobiaceae</taxon>
        <taxon>Ornithinimicrobium</taxon>
    </lineage>
</organism>
<dbReference type="AlphaFoldDB" id="A0A285VKQ4"/>
<accession>A0A285VKQ4</accession>
<evidence type="ECO:0000313" key="1">
    <source>
        <dbReference type="EMBL" id="SOC54662.1"/>
    </source>
</evidence>
<dbReference type="Proteomes" id="UP000219688">
    <property type="component" value="Unassembled WGS sequence"/>
</dbReference>
<dbReference type="EMBL" id="OBQK01000003">
    <property type="protein sequence ID" value="SOC54662.1"/>
    <property type="molecule type" value="Genomic_DNA"/>
</dbReference>
<name>A0A285VKQ4_9MICO</name>
<proteinExistence type="predicted"/>
<gene>
    <name evidence="1" type="ORF">SAMN05421879_103290</name>
</gene>
<evidence type="ECO:0000313" key="2">
    <source>
        <dbReference type="Proteomes" id="UP000219688"/>
    </source>
</evidence>
<dbReference type="RefSeq" id="WP_097187612.1">
    <property type="nucleotide sequence ID" value="NZ_OBQK01000003.1"/>
</dbReference>
<sequence length="303" mass="29478">MRSTGSARRAAGAARRAAGAARRAAGAARRAAGAACVAAGVAVGVRTLHRQGRLPGGSGRWERTNHLGAPVTLTEGVALAVGTAAPLVLLDPPAALAVGGSALAGAVDDLTGGTATKGLRGHLGALRRGTVTTGALKVLVLGGTGLVACAWSDARSGRSSGRTGEHDGLTVLLDTLAGAALVAGAANLANLLDLRPGRALKVALACGIHLGLGGAPAAAAVSGAGLTVLPDDLRGRSMLGDTGANPLGAAVGLAAAQTLGPRGRVAALALVAGLVLASERVSFSRVIDATPVLRALDRWGRPA</sequence>
<protein>
    <recommendedName>
        <fullName evidence="3">UDP-N-acetylmuramyl pentapeptide phosphotransferase/UDP-N-acetylglucosamine-1-phosphate transferase</fullName>
    </recommendedName>
</protein>